<protein>
    <submittedName>
        <fullName evidence="2">Uncharacterized protein</fullName>
    </submittedName>
</protein>
<proteinExistence type="predicted"/>
<gene>
    <name evidence="2" type="ORF">GCM10022289_28100</name>
</gene>
<evidence type="ECO:0000256" key="1">
    <source>
        <dbReference type="SAM" id="Phobius"/>
    </source>
</evidence>
<keyword evidence="1" id="KW-0472">Membrane</keyword>
<keyword evidence="1" id="KW-1133">Transmembrane helix</keyword>
<sequence length="116" mass="12707">MNSILSTLLSLVSIISPCIVFGTCCFLLAKKQAVEAILMTIGSGIGLLVTLFYSVLMPLLISGQHLAYTEVSRYYSVIGIISFIASMCFASGFFILVYNTVKKNKIIHDQFPKSND</sequence>
<feature type="transmembrane region" description="Helical" evidence="1">
    <location>
        <begin position="6"/>
        <end position="29"/>
    </location>
</feature>
<feature type="transmembrane region" description="Helical" evidence="1">
    <location>
        <begin position="73"/>
        <end position="98"/>
    </location>
</feature>
<evidence type="ECO:0000313" key="2">
    <source>
        <dbReference type="EMBL" id="GAA4206764.1"/>
    </source>
</evidence>
<dbReference type="RefSeq" id="WP_344852095.1">
    <property type="nucleotide sequence ID" value="NZ_BAABBY010000007.1"/>
</dbReference>
<organism evidence="2 3">
    <name type="scientific">Pedobacter jeongneungensis</name>
    <dbReference type="NCBI Taxonomy" id="947309"/>
    <lineage>
        <taxon>Bacteria</taxon>
        <taxon>Pseudomonadati</taxon>
        <taxon>Bacteroidota</taxon>
        <taxon>Sphingobacteriia</taxon>
        <taxon>Sphingobacteriales</taxon>
        <taxon>Sphingobacteriaceae</taxon>
        <taxon>Pedobacter</taxon>
    </lineage>
</organism>
<name>A0ABP8BIF7_9SPHI</name>
<feature type="transmembrane region" description="Helical" evidence="1">
    <location>
        <begin position="36"/>
        <end position="61"/>
    </location>
</feature>
<evidence type="ECO:0000313" key="3">
    <source>
        <dbReference type="Proteomes" id="UP001501772"/>
    </source>
</evidence>
<dbReference type="Proteomes" id="UP001501772">
    <property type="component" value="Unassembled WGS sequence"/>
</dbReference>
<dbReference type="EMBL" id="BAABBY010000007">
    <property type="protein sequence ID" value="GAA4206764.1"/>
    <property type="molecule type" value="Genomic_DNA"/>
</dbReference>
<keyword evidence="3" id="KW-1185">Reference proteome</keyword>
<comment type="caution">
    <text evidence="2">The sequence shown here is derived from an EMBL/GenBank/DDBJ whole genome shotgun (WGS) entry which is preliminary data.</text>
</comment>
<keyword evidence="1" id="KW-0812">Transmembrane</keyword>
<accession>A0ABP8BIF7</accession>
<reference evidence="3" key="1">
    <citation type="journal article" date="2019" name="Int. J. Syst. Evol. Microbiol.">
        <title>The Global Catalogue of Microorganisms (GCM) 10K type strain sequencing project: providing services to taxonomists for standard genome sequencing and annotation.</title>
        <authorList>
            <consortium name="The Broad Institute Genomics Platform"/>
            <consortium name="The Broad Institute Genome Sequencing Center for Infectious Disease"/>
            <person name="Wu L."/>
            <person name="Ma J."/>
        </authorList>
    </citation>
    <scope>NUCLEOTIDE SEQUENCE [LARGE SCALE GENOMIC DNA]</scope>
    <source>
        <strain evidence="3">JCM 17626</strain>
    </source>
</reference>